<dbReference type="AlphaFoldDB" id="A0A8X6XLC6"/>
<evidence type="ECO:0000313" key="3">
    <source>
        <dbReference type="Proteomes" id="UP000886998"/>
    </source>
</evidence>
<reference evidence="2" key="1">
    <citation type="submission" date="2020-08" db="EMBL/GenBank/DDBJ databases">
        <title>Multicomponent nature underlies the extraordinary mechanical properties of spider dragline silk.</title>
        <authorList>
            <person name="Kono N."/>
            <person name="Nakamura H."/>
            <person name="Mori M."/>
            <person name="Yoshida Y."/>
            <person name="Ohtoshi R."/>
            <person name="Malay A.D."/>
            <person name="Moran D.A.P."/>
            <person name="Tomita M."/>
            <person name="Numata K."/>
            <person name="Arakawa K."/>
        </authorList>
    </citation>
    <scope>NUCLEOTIDE SEQUENCE</scope>
</reference>
<feature type="region of interest" description="Disordered" evidence="1">
    <location>
        <begin position="1"/>
        <end position="22"/>
    </location>
</feature>
<keyword evidence="3" id="KW-1185">Reference proteome</keyword>
<protein>
    <submittedName>
        <fullName evidence="2">Uncharacterized protein</fullName>
    </submittedName>
</protein>
<feature type="compositionally biased region" description="Polar residues" evidence="1">
    <location>
        <begin position="65"/>
        <end position="74"/>
    </location>
</feature>
<evidence type="ECO:0000313" key="2">
    <source>
        <dbReference type="EMBL" id="GFY56093.1"/>
    </source>
</evidence>
<proteinExistence type="predicted"/>
<evidence type="ECO:0000256" key="1">
    <source>
        <dbReference type="SAM" id="MobiDB-lite"/>
    </source>
</evidence>
<organism evidence="2 3">
    <name type="scientific">Trichonephila inaurata madagascariensis</name>
    <dbReference type="NCBI Taxonomy" id="2747483"/>
    <lineage>
        <taxon>Eukaryota</taxon>
        <taxon>Metazoa</taxon>
        <taxon>Ecdysozoa</taxon>
        <taxon>Arthropoda</taxon>
        <taxon>Chelicerata</taxon>
        <taxon>Arachnida</taxon>
        <taxon>Araneae</taxon>
        <taxon>Araneomorphae</taxon>
        <taxon>Entelegynae</taxon>
        <taxon>Araneoidea</taxon>
        <taxon>Nephilidae</taxon>
        <taxon>Trichonephila</taxon>
        <taxon>Trichonephila inaurata</taxon>
    </lineage>
</organism>
<name>A0A8X6XLC6_9ARAC</name>
<comment type="caution">
    <text evidence="2">The sequence shown here is derived from an EMBL/GenBank/DDBJ whole genome shotgun (WGS) entry which is preliminary data.</text>
</comment>
<dbReference type="Proteomes" id="UP000886998">
    <property type="component" value="Unassembled WGS sequence"/>
</dbReference>
<feature type="region of interest" description="Disordered" evidence="1">
    <location>
        <begin position="40"/>
        <end position="140"/>
    </location>
</feature>
<sequence length="140" mass="15422">MASYSKCSLFPMPRKGTSNKSNYSTIVNSLVRTNISYAQVTQTPSNSTAPQQMAPHISQIPAINHPQTQALRSQNPPPINKKPIEKKNSLTLHPIELLISPKPPSQRTCGGLRHPSLKNHLEKKPSPHRSPPLTAPILNQ</sequence>
<accession>A0A8X6XLC6</accession>
<dbReference type="EMBL" id="BMAV01010749">
    <property type="protein sequence ID" value="GFY56093.1"/>
    <property type="molecule type" value="Genomic_DNA"/>
</dbReference>
<feature type="compositionally biased region" description="Polar residues" evidence="1">
    <location>
        <begin position="40"/>
        <end position="51"/>
    </location>
</feature>
<gene>
    <name evidence="2" type="ORF">TNIN_238071</name>
</gene>